<keyword evidence="4" id="KW-0804">Transcription</keyword>
<dbReference type="AlphaFoldDB" id="A0A8J2W2T9"/>
<dbReference type="EMBL" id="CAKKLH010000092">
    <property type="protein sequence ID" value="CAH0102769.1"/>
    <property type="molecule type" value="Genomic_DNA"/>
</dbReference>
<dbReference type="PANTHER" id="PTHR35346">
    <property type="entry name" value="BEN DOMAIN-CONTAINING PROTEIN 6"/>
    <property type="match status" value="1"/>
</dbReference>
<evidence type="ECO:0000313" key="7">
    <source>
        <dbReference type="EMBL" id="CAH0102769.1"/>
    </source>
</evidence>
<evidence type="ECO:0000256" key="5">
    <source>
        <dbReference type="ARBA" id="ARBA00023242"/>
    </source>
</evidence>
<evidence type="ECO:0000256" key="3">
    <source>
        <dbReference type="ARBA" id="ARBA00023015"/>
    </source>
</evidence>
<dbReference type="InterPro" id="IPR037496">
    <property type="entry name" value="BEND6-like"/>
</dbReference>
<sequence length="118" mass="13523">MWQNTFFNKNIDDDGNFLYHHKPSSGCSESNVLKSLAISTADKEKTTENHCCSVLSTNNSTPSRHQQMLDMKSRISDLENENDFLYHEAEEKDAKIESLEDEILQLKSKNPDNLVESK</sequence>
<dbReference type="GO" id="GO:0003714">
    <property type="term" value="F:transcription corepressor activity"/>
    <property type="evidence" value="ECO:0007669"/>
    <property type="project" value="InterPro"/>
</dbReference>
<keyword evidence="8" id="KW-1185">Reference proteome</keyword>
<accession>A0A8J2W2T9</accession>
<keyword evidence="3" id="KW-0805">Transcription regulation</keyword>
<comment type="caution">
    <text evidence="7">The sequence shown here is derived from an EMBL/GenBank/DDBJ whole genome shotgun (WGS) entry which is preliminary data.</text>
</comment>
<dbReference type="PANTHER" id="PTHR35346:SF1">
    <property type="entry name" value="BEN DOMAIN-CONTAINING PROTEIN 6"/>
    <property type="match status" value="1"/>
</dbReference>
<evidence type="ECO:0000313" key="8">
    <source>
        <dbReference type="Proteomes" id="UP000789390"/>
    </source>
</evidence>
<comment type="subcellular location">
    <subcellularLocation>
        <location evidence="1">Nucleus</location>
    </subcellularLocation>
</comment>
<keyword evidence="2" id="KW-0678">Repressor</keyword>
<evidence type="ECO:0000256" key="2">
    <source>
        <dbReference type="ARBA" id="ARBA00022491"/>
    </source>
</evidence>
<proteinExistence type="predicted"/>
<organism evidence="7 8">
    <name type="scientific">Daphnia galeata</name>
    <dbReference type="NCBI Taxonomy" id="27404"/>
    <lineage>
        <taxon>Eukaryota</taxon>
        <taxon>Metazoa</taxon>
        <taxon>Ecdysozoa</taxon>
        <taxon>Arthropoda</taxon>
        <taxon>Crustacea</taxon>
        <taxon>Branchiopoda</taxon>
        <taxon>Diplostraca</taxon>
        <taxon>Cladocera</taxon>
        <taxon>Anomopoda</taxon>
        <taxon>Daphniidae</taxon>
        <taxon>Daphnia</taxon>
    </lineage>
</organism>
<dbReference type="GO" id="GO:0005634">
    <property type="term" value="C:nucleus"/>
    <property type="evidence" value="ECO:0007669"/>
    <property type="project" value="UniProtKB-SubCell"/>
</dbReference>
<evidence type="ECO:0000256" key="1">
    <source>
        <dbReference type="ARBA" id="ARBA00004123"/>
    </source>
</evidence>
<gene>
    <name evidence="7" type="ORF">DGAL_LOCUS5293</name>
</gene>
<dbReference type="GO" id="GO:0045746">
    <property type="term" value="P:negative regulation of Notch signaling pathway"/>
    <property type="evidence" value="ECO:0007669"/>
    <property type="project" value="InterPro"/>
</dbReference>
<evidence type="ECO:0000256" key="4">
    <source>
        <dbReference type="ARBA" id="ARBA00023163"/>
    </source>
</evidence>
<feature type="coiled-coil region" evidence="6">
    <location>
        <begin position="68"/>
        <end position="109"/>
    </location>
</feature>
<evidence type="ECO:0000256" key="6">
    <source>
        <dbReference type="SAM" id="Coils"/>
    </source>
</evidence>
<name>A0A8J2W2T9_9CRUS</name>
<protein>
    <submittedName>
        <fullName evidence="7">Uncharacterized protein</fullName>
    </submittedName>
</protein>
<keyword evidence="6" id="KW-0175">Coiled coil</keyword>
<dbReference type="Proteomes" id="UP000789390">
    <property type="component" value="Unassembled WGS sequence"/>
</dbReference>
<reference evidence="7" key="1">
    <citation type="submission" date="2021-11" db="EMBL/GenBank/DDBJ databases">
        <authorList>
            <person name="Schell T."/>
        </authorList>
    </citation>
    <scope>NUCLEOTIDE SEQUENCE</scope>
    <source>
        <strain evidence="7">M5</strain>
    </source>
</reference>
<keyword evidence="5" id="KW-0539">Nucleus</keyword>
<dbReference type="GO" id="GO:0045666">
    <property type="term" value="P:positive regulation of neuron differentiation"/>
    <property type="evidence" value="ECO:0007669"/>
    <property type="project" value="InterPro"/>
</dbReference>